<evidence type="ECO:0000256" key="1">
    <source>
        <dbReference type="SAM" id="MobiDB-lite"/>
    </source>
</evidence>
<proteinExistence type="predicted"/>
<accession>A0ABY6G1H8</accession>
<dbReference type="RefSeq" id="WP_263594132.1">
    <property type="nucleotide sequence ID" value="NZ_CP107020.1"/>
</dbReference>
<dbReference type="EMBL" id="CP107020">
    <property type="protein sequence ID" value="UYG16920.1"/>
    <property type="molecule type" value="Genomic_DNA"/>
</dbReference>
<protein>
    <submittedName>
        <fullName evidence="3">DUF4245 family protein</fullName>
    </submittedName>
</protein>
<feature type="region of interest" description="Disordered" evidence="1">
    <location>
        <begin position="1"/>
        <end position="33"/>
    </location>
</feature>
<name>A0ABY6G1H8_9MICO</name>
<evidence type="ECO:0000313" key="3">
    <source>
        <dbReference type="EMBL" id="UYG16920.1"/>
    </source>
</evidence>
<gene>
    <name evidence="3" type="ORF">BRM3_00320</name>
</gene>
<feature type="transmembrane region" description="Helical" evidence="2">
    <location>
        <begin position="47"/>
        <end position="68"/>
    </location>
</feature>
<feature type="compositionally biased region" description="Low complexity" evidence="1">
    <location>
        <begin position="1"/>
        <end position="18"/>
    </location>
</feature>
<evidence type="ECO:0000313" key="4">
    <source>
        <dbReference type="Proteomes" id="UP001164305"/>
    </source>
</evidence>
<dbReference type="Proteomes" id="UP001164305">
    <property type="component" value="Chromosome"/>
</dbReference>
<keyword evidence="2" id="KW-0812">Transmembrane</keyword>
<dbReference type="InterPro" id="IPR025339">
    <property type="entry name" value="DUF4245"/>
</dbReference>
<reference evidence="3" key="1">
    <citation type="submission" date="2022-10" db="EMBL/GenBank/DDBJ databases">
        <title>Whole-Genome Sequencing of Brachybacterium huguangmaarense BRM-3, Isolated from Betula schmidtii.</title>
        <authorList>
            <person name="Haam D."/>
        </authorList>
    </citation>
    <scope>NUCLEOTIDE SEQUENCE</scope>
    <source>
        <strain evidence="3">BRM-3</strain>
    </source>
</reference>
<keyword evidence="2" id="KW-0472">Membrane</keyword>
<organism evidence="3 4">
    <name type="scientific">Brachybacterium huguangmaarense</name>
    <dbReference type="NCBI Taxonomy" id="1652028"/>
    <lineage>
        <taxon>Bacteria</taxon>
        <taxon>Bacillati</taxon>
        <taxon>Actinomycetota</taxon>
        <taxon>Actinomycetes</taxon>
        <taxon>Micrococcales</taxon>
        <taxon>Dermabacteraceae</taxon>
        <taxon>Brachybacterium</taxon>
    </lineage>
</organism>
<keyword evidence="4" id="KW-1185">Reference proteome</keyword>
<dbReference type="Pfam" id="PF14030">
    <property type="entry name" value="DUF4245"/>
    <property type="match status" value="1"/>
</dbReference>
<evidence type="ECO:0000256" key="2">
    <source>
        <dbReference type="SAM" id="Phobius"/>
    </source>
</evidence>
<sequence>MSEPTPSSEQTPSPAPAQITEPPQADPPAPTKSRYASFAENTTMRSVVWALVITLVLVAVVGMLFFGVGNDPDREVPENSRVDVAASAERAQEIAPFTVAVPDLGTDWTASNARYADGTDPRWTVRYSSPSATLVTLTQAGEITPALLQDTIPGARSDGTVAVGDMTCDVYTGGEETDARGLACPAEGSGVLVTGRTTQAELAQVAQAAVESARG</sequence>
<keyword evidence="2" id="KW-1133">Transmembrane helix</keyword>